<name>A0AAN7PZ48_9MYRT</name>
<keyword evidence="1" id="KW-0472">Membrane</keyword>
<organism evidence="2 3">
    <name type="scientific">Trapa incisa</name>
    <dbReference type="NCBI Taxonomy" id="236973"/>
    <lineage>
        <taxon>Eukaryota</taxon>
        <taxon>Viridiplantae</taxon>
        <taxon>Streptophyta</taxon>
        <taxon>Embryophyta</taxon>
        <taxon>Tracheophyta</taxon>
        <taxon>Spermatophyta</taxon>
        <taxon>Magnoliopsida</taxon>
        <taxon>eudicotyledons</taxon>
        <taxon>Gunneridae</taxon>
        <taxon>Pentapetalae</taxon>
        <taxon>rosids</taxon>
        <taxon>malvids</taxon>
        <taxon>Myrtales</taxon>
        <taxon>Lythraceae</taxon>
        <taxon>Trapa</taxon>
    </lineage>
</organism>
<sequence>MKWYDMMSYEVISKTNFSNCGRATANLQIVLLGVGREQHHSLIESEPSGRSWKPFFTSLLFQMIRLSWNCKISGVKQFPISLLLYAKTGGCWGVQILFGFILFAA</sequence>
<gene>
    <name evidence="2" type="ORF">SAY87_006386</name>
</gene>
<comment type="caution">
    <text evidence="2">The sequence shown here is derived from an EMBL/GenBank/DDBJ whole genome shotgun (WGS) entry which is preliminary data.</text>
</comment>
<keyword evidence="1" id="KW-0812">Transmembrane</keyword>
<accession>A0AAN7PZ48</accession>
<keyword evidence="1" id="KW-1133">Transmembrane helix</keyword>
<dbReference type="AlphaFoldDB" id="A0AAN7PZ48"/>
<evidence type="ECO:0000313" key="2">
    <source>
        <dbReference type="EMBL" id="KAK4756259.1"/>
    </source>
</evidence>
<keyword evidence="3" id="KW-1185">Reference proteome</keyword>
<reference evidence="2 3" key="1">
    <citation type="journal article" date="2023" name="Hortic Res">
        <title>Pangenome of water caltrop reveals structural variations and asymmetric subgenome divergence after allopolyploidization.</title>
        <authorList>
            <person name="Zhang X."/>
            <person name="Chen Y."/>
            <person name="Wang L."/>
            <person name="Yuan Y."/>
            <person name="Fang M."/>
            <person name="Shi L."/>
            <person name="Lu R."/>
            <person name="Comes H.P."/>
            <person name="Ma Y."/>
            <person name="Chen Y."/>
            <person name="Huang G."/>
            <person name="Zhou Y."/>
            <person name="Zheng Z."/>
            <person name="Qiu Y."/>
        </authorList>
    </citation>
    <scope>NUCLEOTIDE SEQUENCE [LARGE SCALE GENOMIC DNA]</scope>
    <source>
        <tissue evidence="2">Roots</tissue>
    </source>
</reference>
<feature type="transmembrane region" description="Helical" evidence="1">
    <location>
        <begin position="82"/>
        <end position="104"/>
    </location>
</feature>
<dbReference type="Proteomes" id="UP001345219">
    <property type="component" value="Chromosome 6"/>
</dbReference>
<evidence type="ECO:0000313" key="3">
    <source>
        <dbReference type="Proteomes" id="UP001345219"/>
    </source>
</evidence>
<dbReference type="EMBL" id="JAXIOK010000013">
    <property type="protein sequence ID" value="KAK4756259.1"/>
    <property type="molecule type" value="Genomic_DNA"/>
</dbReference>
<proteinExistence type="predicted"/>
<evidence type="ECO:0000256" key="1">
    <source>
        <dbReference type="SAM" id="Phobius"/>
    </source>
</evidence>
<protein>
    <submittedName>
        <fullName evidence="2">Uncharacterized protein</fullName>
    </submittedName>
</protein>